<proteinExistence type="predicted"/>
<dbReference type="AlphaFoldDB" id="A0A387BX30"/>
<dbReference type="KEGG" id="gry:D7I44_04710"/>
<gene>
    <name evidence="2" type="ORF">D7I44_04710</name>
</gene>
<dbReference type="EMBL" id="CP032624">
    <property type="protein sequence ID" value="AYG02891.1"/>
    <property type="molecule type" value="Genomic_DNA"/>
</dbReference>
<reference evidence="2 3" key="1">
    <citation type="submission" date="2018-09" db="EMBL/GenBank/DDBJ databases">
        <title>Genome sequencing of strain 2DFW10M-5.</title>
        <authorList>
            <person name="Heo J."/>
            <person name="Kim S.-J."/>
            <person name="Kwon S.-W."/>
        </authorList>
    </citation>
    <scope>NUCLEOTIDE SEQUENCE [LARGE SCALE GENOMIC DNA]</scope>
    <source>
        <strain evidence="2 3">2DFW10M-5</strain>
    </source>
</reference>
<feature type="transmembrane region" description="Helical" evidence="1">
    <location>
        <begin position="99"/>
        <end position="116"/>
    </location>
</feature>
<keyword evidence="1" id="KW-1133">Transmembrane helix</keyword>
<evidence type="ECO:0000256" key="1">
    <source>
        <dbReference type="SAM" id="Phobius"/>
    </source>
</evidence>
<evidence type="ECO:0000313" key="3">
    <source>
        <dbReference type="Proteomes" id="UP000275069"/>
    </source>
</evidence>
<keyword evidence="1" id="KW-0812">Transmembrane</keyword>
<organism evidence="2 3">
    <name type="scientific">Gryllotalpicola protaetiae</name>
    <dbReference type="NCBI Taxonomy" id="2419771"/>
    <lineage>
        <taxon>Bacteria</taxon>
        <taxon>Bacillati</taxon>
        <taxon>Actinomycetota</taxon>
        <taxon>Actinomycetes</taxon>
        <taxon>Micrococcales</taxon>
        <taxon>Microbacteriaceae</taxon>
        <taxon>Gryllotalpicola</taxon>
    </lineage>
</organism>
<dbReference type="RefSeq" id="WP_120788425.1">
    <property type="nucleotide sequence ID" value="NZ_CP032624.1"/>
</dbReference>
<keyword evidence="1" id="KW-0472">Membrane</keyword>
<name>A0A387BX30_9MICO</name>
<keyword evidence="3" id="KW-1185">Reference proteome</keyword>
<accession>A0A387BX30</accession>
<sequence length="121" mass="13314">MTARPAAEQPQQPQIGVVDALRFLCEVFAIVTLGIWGFSTFPFWLNIIVGIGAPVLAIVLWGLFRAPKAVLAVDPFVKALVEILVMGTAAYAWADMHQWIIFGVFTLVALTTGLIVNRREF</sequence>
<dbReference type="Proteomes" id="UP000275069">
    <property type="component" value="Chromosome"/>
</dbReference>
<protein>
    <submittedName>
        <fullName evidence="2">DUF2568 domain-containing protein</fullName>
    </submittedName>
</protein>
<dbReference type="Pfam" id="PF10823">
    <property type="entry name" value="DUF2568"/>
    <property type="match status" value="1"/>
</dbReference>
<feature type="transmembrane region" description="Helical" evidence="1">
    <location>
        <begin position="44"/>
        <end position="64"/>
    </location>
</feature>
<dbReference type="InterPro" id="IPR021214">
    <property type="entry name" value="DUF2568"/>
</dbReference>
<feature type="transmembrane region" description="Helical" evidence="1">
    <location>
        <begin position="20"/>
        <end position="38"/>
    </location>
</feature>
<feature type="transmembrane region" description="Helical" evidence="1">
    <location>
        <begin position="76"/>
        <end position="93"/>
    </location>
</feature>
<dbReference type="OrthoDB" id="5076471at2"/>
<evidence type="ECO:0000313" key="2">
    <source>
        <dbReference type="EMBL" id="AYG02891.1"/>
    </source>
</evidence>